<gene>
    <name evidence="2" type="ORF">E4U92_07505</name>
</gene>
<organism evidence="2 3">
    <name type="scientific">Streptomyces galbus</name>
    <dbReference type="NCBI Taxonomy" id="33898"/>
    <lineage>
        <taxon>Bacteria</taxon>
        <taxon>Bacillati</taxon>
        <taxon>Actinomycetota</taxon>
        <taxon>Actinomycetes</taxon>
        <taxon>Kitasatosporales</taxon>
        <taxon>Streptomycetaceae</taxon>
        <taxon>Streptomyces</taxon>
    </lineage>
</organism>
<reference evidence="2 3" key="1">
    <citation type="submission" date="2019-04" db="EMBL/GenBank/DDBJ databases">
        <title>Streptomyces lasaliensis sp.nov., an Actinomycete isolated from soil which produces the polyether antibiotic lasalocid.</title>
        <authorList>
            <person name="Erwin G."/>
            <person name="Haber C."/>
        </authorList>
    </citation>
    <scope>NUCLEOTIDE SEQUENCE [LARGE SCALE GENOMIC DNA]</scope>
    <source>
        <strain evidence="2 3">DSM 40089</strain>
    </source>
</reference>
<dbReference type="Pfam" id="PF00550">
    <property type="entry name" value="PP-binding"/>
    <property type="match status" value="1"/>
</dbReference>
<dbReference type="PROSITE" id="PS50075">
    <property type="entry name" value="CARRIER"/>
    <property type="match status" value="1"/>
</dbReference>
<dbReference type="EMBL" id="SZPR01000008">
    <property type="protein sequence ID" value="TKT10747.1"/>
    <property type="molecule type" value="Genomic_DNA"/>
</dbReference>
<dbReference type="InterPro" id="IPR009081">
    <property type="entry name" value="PP-bd_ACP"/>
</dbReference>
<dbReference type="GO" id="GO:0016787">
    <property type="term" value="F:hydrolase activity"/>
    <property type="evidence" value="ECO:0007669"/>
    <property type="project" value="UniProtKB-KW"/>
</dbReference>
<dbReference type="Proteomes" id="UP000308632">
    <property type="component" value="Unassembled WGS sequence"/>
</dbReference>
<protein>
    <submittedName>
        <fullName evidence="2">Alpha/beta fold hydrolase</fullName>
    </submittedName>
</protein>
<proteinExistence type="predicted"/>
<dbReference type="SUPFAM" id="SSF53474">
    <property type="entry name" value="alpha/beta-Hydrolases"/>
    <property type="match status" value="1"/>
</dbReference>
<dbReference type="InterPro" id="IPR001031">
    <property type="entry name" value="Thioesterase"/>
</dbReference>
<dbReference type="InterPro" id="IPR029058">
    <property type="entry name" value="AB_hydrolase_fold"/>
</dbReference>
<accession>A0A4U5X6F1</accession>
<evidence type="ECO:0000313" key="2">
    <source>
        <dbReference type="EMBL" id="TKT10747.1"/>
    </source>
</evidence>
<feature type="domain" description="Carrier" evidence="1">
    <location>
        <begin position="15"/>
        <end position="89"/>
    </location>
</feature>
<dbReference type="RefSeq" id="WP_137299447.1">
    <property type="nucleotide sequence ID" value="NZ_BMVD01000001.1"/>
</dbReference>
<dbReference type="Gene3D" id="1.10.1200.10">
    <property type="entry name" value="ACP-like"/>
    <property type="match status" value="1"/>
</dbReference>
<dbReference type="Gene3D" id="3.40.50.1820">
    <property type="entry name" value="alpha/beta hydrolase"/>
    <property type="match status" value="1"/>
</dbReference>
<evidence type="ECO:0000259" key="1">
    <source>
        <dbReference type="PROSITE" id="PS50075"/>
    </source>
</evidence>
<name>A0A4U5X6F1_STRGB</name>
<dbReference type="InterPro" id="IPR036736">
    <property type="entry name" value="ACP-like_sf"/>
</dbReference>
<comment type="caution">
    <text evidence="2">The sequence shown here is derived from an EMBL/GenBank/DDBJ whole genome shotgun (WGS) entry which is preliminary data.</text>
</comment>
<keyword evidence="2" id="KW-0378">Hydrolase</keyword>
<dbReference type="Pfam" id="PF00975">
    <property type="entry name" value="Thioesterase"/>
    <property type="match status" value="1"/>
</dbReference>
<sequence>MSTRQTPLLEPVTTSEPSLVQQILLDIWRTTLDRDVTVADDFFETGGDSLLALVTIEQINQRLGWTLNMGDLLRFRSIEGLTSHKAQPQAANGERAVIRMSNQGSRTPLVFLHAGIGTVDGYARLVRLLGADRGCYGLQSPLLLSSGNRAVPDTMEGVAELYADLLEDEFGEDEFHLVGACAGGAIALELTRLAEERGLGLRRTVAIDGYLDVHSTGEPDARELLFQFRDDIIRLSGTSGAFPDIAPADLDEDTAIRDASAAIFGAARADDPAANAFARRIYAAHCLYARALSAYRPEPVDTDLLLLLAKDNFTVDDWRAAVRGELTAEVMESDSYGLRLCQTDAETLAARIEDFVGEE</sequence>
<evidence type="ECO:0000313" key="3">
    <source>
        <dbReference type="Proteomes" id="UP000308632"/>
    </source>
</evidence>
<dbReference type="AlphaFoldDB" id="A0A4U5X6F1"/>